<evidence type="ECO:0000313" key="2">
    <source>
        <dbReference type="EMBL" id="GBN85896.1"/>
    </source>
</evidence>
<feature type="region of interest" description="Disordered" evidence="1">
    <location>
        <begin position="1"/>
        <end position="74"/>
    </location>
</feature>
<organism evidence="2 3">
    <name type="scientific">Araneus ventricosus</name>
    <name type="common">Orbweaver spider</name>
    <name type="synonym">Epeira ventricosa</name>
    <dbReference type="NCBI Taxonomy" id="182803"/>
    <lineage>
        <taxon>Eukaryota</taxon>
        <taxon>Metazoa</taxon>
        <taxon>Ecdysozoa</taxon>
        <taxon>Arthropoda</taxon>
        <taxon>Chelicerata</taxon>
        <taxon>Arachnida</taxon>
        <taxon>Araneae</taxon>
        <taxon>Araneomorphae</taxon>
        <taxon>Entelegynae</taxon>
        <taxon>Araneoidea</taxon>
        <taxon>Araneidae</taxon>
        <taxon>Araneus</taxon>
    </lineage>
</organism>
<protein>
    <submittedName>
        <fullName evidence="2">Uncharacterized protein</fullName>
    </submittedName>
</protein>
<feature type="compositionally biased region" description="Basic and acidic residues" evidence="1">
    <location>
        <begin position="1"/>
        <end position="14"/>
    </location>
</feature>
<dbReference type="AlphaFoldDB" id="A0A4Y2SE84"/>
<dbReference type="Proteomes" id="UP000499080">
    <property type="component" value="Unassembled WGS sequence"/>
</dbReference>
<feature type="compositionally biased region" description="Basic and acidic residues" evidence="1">
    <location>
        <begin position="38"/>
        <end position="74"/>
    </location>
</feature>
<accession>A0A4Y2SE84</accession>
<comment type="caution">
    <text evidence="2">The sequence shown here is derived from an EMBL/GenBank/DDBJ whole genome shotgun (WGS) entry which is preliminary data.</text>
</comment>
<dbReference type="EMBL" id="BGPR01021008">
    <property type="protein sequence ID" value="GBN85896.1"/>
    <property type="molecule type" value="Genomic_DNA"/>
</dbReference>
<proteinExistence type="predicted"/>
<evidence type="ECO:0000313" key="3">
    <source>
        <dbReference type="Proteomes" id="UP000499080"/>
    </source>
</evidence>
<sequence length="74" mass="8969">MKDTEMRKGQARNEKRTRRNEKRTSKEMKNQIHHTSKVKSEKLKTVNSCIERKEEDVQSVKREIERGKEKLRED</sequence>
<reference evidence="2 3" key="1">
    <citation type="journal article" date="2019" name="Sci. Rep.">
        <title>Orb-weaving spider Araneus ventricosus genome elucidates the spidroin gene catalogue.</title>
        <authorList>
            <person name="Kono N."/>
            <person name="Nakamura H."/>
            <person name="Ohtoshi R."/>
            <person name="Moran D.A.P."/>
            <person name="Shinohara A."/>
            <person name="Yoshida Y."/>
            <person name="Fujiwara M."/>
            <person name="Mori M."/>
            <person name="Tomita M."/>
            <person name="Arakawa K."/>
        </authorList>
    </citation>
    <scope>NUCLEOTIDE SEQUENCE [LARGE SCALE GENOMIC DNA]</scope>
</reference>
<keyword evidence="3" id="KW-1185">Reference proteome</keyword>
<gene>
    <name evidence="2" type="ORF">AVEN_248866_1</name>
</gene>
<name>A0A4Y2SE84_ARAVE</name>
<evidence type="ECO:0000256" key="1">
    <source>
        <dbReference type="SAM" id="MobiDB-lite"/>
    </source>
</evidence>